<dbReference type="PRINTS" id="PR01315">
    <property type="entry name" value="BATTENIN"/>
</dbReference>
<dbReference type="SUPFAM" id="SSF103473">
    <property type="entry name" value="MFS general substrate transporter"/>
    <property type="match status" value="1"/>
</dbReference>
<evidence type="ECO:0000256" key="3">
    <source>
        <dbReference type="ARBA" id="ARBA00022692"/>
    </source>
</evidence>
<dbReference type="Pfam" id="PF02487">
    <property type="entry name" value="CLN3"/>
    <property type="match status" value="1"/>
</dbReference>
<feature type="transmembrane region" description="Helical" evidence="6">
    <location>
        <begin position="6"/>
        <end position="26"/>
    </location>
</feature>
<keyword evidence="5 6" id="KW-0472">Membrane</keyword>
<keyword evidence="3 6" id="KW-0812">Transmembrane</keyword>
<protein>
    <recommendedName>
        <fullName evidence="8">Battenin</fullName>
    </recommendedName>
</protein>
<dbReference type="GO" id="GO:0005773">
    <property type="term" value="C:vacuole"/>
    <property type="evidence" value="ECO:0007669"/>
    <property type="project" value="UniProtKB-ARBA"/>
</dbReference>
<dbReference type="PANTHER" id="PTHR10981">
    <property type="entry name" value="BATTENIN"/>
    <property type="match status" value="1"/>
</dbReference>
<reference evidence="7" key="1">
    <citation type="submission" date="2021-01" db="EMBL/GenBank/DDBJ databases">
        <authorList>
            <person name="Corre E."/>
            <person name="Pelletier E."/>
            <person name="Niang G."/>
            <person name="Scheremetjew M."/>
            <person name="Finn R."/>
            <person name="Kale V."/>
            <person name="Holt S."/>
            <person name="Cochrane G."/>
            <person name="Meng A."/>
            <person name="Brown T."/>
            <person name="Cohen L."/>
        </authorList>
    </citation>
    <scope>NUCLEOTIDE SEQUENCE</scope>
    <source>
        <strain evidence="7">Ras09</strain>
    </source>
</reference>
<dbReference type="AlphaFoldDB" id="A0A7S3CKN5"/>
<organism evidence="7">
    <name type="scientific">Strombidium rassoulzadegani</name>
    <dbReference type="NCBI Taxonomy" id="1082188"/>
    <lineage>
        <taxon>Eukaryota</taxon>
        <taxon>Sar</taxon>
        <taxon>Alveolata</taxon>
        <taxon>Ciliophora</taxon>
        <taxon>Intramacronucleata</taxon>
        <taxon>Spirotrichea</taxon>
        <taxon>Oligotrichia</taxon>
        <taxon>Strombidiidae</taxon>
        <taxon>Strombidium</taxon>
    </lineage>
</organism>
<name>A0A7S3CKN5_9SPIT</name>
<evidence type="ECO:0000256" key="4">
    <source>
        <dbReference type="ARBA" id="ARBA00022989"/>
    </source>
</evidence>
<evidence type="ECO:0000256" key="5">
    <source>
        <dbReference type="ARBA" id="ARBA00023136"/>
    </source>
</evidence>
<dbReference type="GO" id="GO:0012505">
    <property type="term" value="C:endomembrane system"/>
    <property type="evidence" value="ECO:0007669"/>
    <property type="project" value="UniProtKB-SubCell"/>
</dbReference>
<feature type="transmembrane region" description="Helical" evidence="6">
    <location>
        <begin position="318"/>
        <end position="341"/>
    </location>
</feature>
<feature type="transmembrane region" description="Helical" evidence="6">
    <location>
        <begin position="185"/>
        <end position="204"/>
    </location>
</feature>
<dbReference type="EMBL" id="HBIA01005237">
    <property type="protein sequence ID" value="CAE0230958.1"/>
    <property type="molecule type" value="Transcribed_RNA"/>
</dbReference>
<evidence type="ECO:0000256" key="1">
    <source>
        <dbReference type="ARBA" id="ARBA00004127"/>
    </source>
</evidence>
<comment type="subcellular location">
    <subcellularLocation>
        <location evidence="1">Endomembrane system</location>
        <topology evidence="1">Multi-pass membrane protein</topology>
    </subcellularLocation>
</comment>
<gene>
    <name evidence="7" type="ORF">SRAS04492_LOCUS2753</name>
</gene>
<feature type="transmembrane region" description="Helical" evidence="6">
    <location>
        <begin position="65"/>
        <end position="87"/>
    </location>
</feature>
<evidence type="ECO:0008006" key="8">
    <source>
        <dbReference type="Google" id="ProtNLM"/>
    </source>
</evidence>
<evidence type="ECO:0000256" key="6">
    <source>
        <dbReference type="RuleBase" id="RU361113"/>
    </source>
</evidence>
<accession>A0A7S3CKN5</accession>
<dbReference type="InterPro" id="IPR036259">
    <property type="entry name" value="MFS_trans_sf"/>
</dbReference>
<feature type="transmembrane region" description="Helical" evidence="6">
    <location>
        <begin position="33"/>
        <end position="59"/>
    </location>
</feature>
<evidence type="ECO:0000313" key="7">
    <source>
        <dbReference type="EMBL" id="CAE0230958.1"/>
    </source>
</evidence>
<dbReference type="PROSITE" id="PS51257">
    <property type="entry name" value="PROKAR_LIPOPROTEIN"/>
    <property type="match status" value="1"/>
</dbReference>
<keyword evidence="4 6" id="KW-1133">Transmembrane helix</keyword>
<dbReference type="PANTHER" id="PTHR10981:SF7">
    <property type="entry name" value="BATTENIN"/>
    <property type="match status" value="1"/>
</dbReference>
<feature type="transmembrane region" description="Helical" evidence="6">
    <location>
        <begin position="254"/>
        <end position="276"/>
    </location>
</feature>
<feature type="transmembrane region" description="Helical" evidence="6">
    <location>
        <begin position="99"/>
        <end position="117"/>
    </location>
</feature>
<dbReference type="InterPro" id="IPR003492">
    <property type="entry name" value="Battenin_disease_Cln3"/>
</dbReference>
<dbReference type="GO" id="GO:0016020">
    <property type="term" value="C:membrane"/>
    <property type="evidence" value="ECO:0007669"/>
    <property type="project" value="UniProtKB-UniRule"/>
</dbReference>
<sequence>MSIWQRVWLVTASQTLGFLLVSVSCFNSRDPQFFFLALLACLFVGLSQSVGEASFLGFLKQYPSHFVGFASSGTGFAGIAGTLLILFLNQAMAIDYAWIYLWTAPLFALFIVSFNWLCCHPYPLSSEQLLQAFQNQSLLGTETNPALADGEGPSRRAAKNTGLAARGNSLSLSGMRQGLRKEGGLIANLFCVYFFEYCIFGCFADRMALAMRHKYPERADSLEVKQFFTVLNNSYQVGVFLSRSSLQCFQVRRVSIFTLFQALNFALMLLNTRYMWVESLQILSLLFVWVGLMGGASYVNVFKLMLDSERLEEKEKEVAVVTSLVFNDLGVLLASLFTLAADNSFLRSTG</sequence>
<evidence type="ECO:0000256" key="2">
    <source>
        <dbReference type="ARBA" id="ARBA00007467"/>
    </source>
</evidence>
<feature type="transmembrane region" description="Helical" evidence="6">
    <location>
        <begin position="282"/>
        <end position="306"/>
    </location>
</feature>
<comment type="similarity">
    <text evidence="2 6">Belongs to the battenin family.</text>
</comment>
<proteinExistence type="inferred from homology"/>